<dbReference type="SUPFAM" id="SSF52113">
    <property type="entry name" value="BRCT domain"/>
    <property type="match status" value="1"/>
</dbReference>
<dbReference type="FunFam" id="3.40.50.300:FF:000395">
    <property type="entry name" value="Replication factor C subunit 1"/>
    <property type="match status" value="1"/>
</dbReference>
<dbReference type="GO" id="GO:0016887">
    <property type="term" value="F:ATP hydrolysis activity"/>
    <property type="evidence" value="ECO:0007669"/>
    <property type="project" value="InterPro"/>
</dbReference>
<feature type="region of interest" description="Disordered" evidence="11">
    <location>
        <begin position="1"/>
        <end position="72"/>
    </location>
</feature>
<dbReference type="Gene3D" id="1.10.8.60">
    <property type="match status" value="1"/>
</dbReference>
<organism evidence="13 14">
    <name type="scientific">Ascoidea rubescens DSM 1968</name>
    <dbReference type="NCBI Taxonomy" id="1344418"/>
    <lineage>
        <taxon>Eukaryota</taxon>
        <taxon>Fungi</taxon>
        <taxon>Dikarya</taxon>
        <taxon>Ascomycota</taxon>
        <taxon>Saccharomycotina</taxon>
        <taxon>Saccharomycetes</taxon>
        <taxon>Ascoideaceae</taxon>
        <taxon>Ascoidea</taxon>
    </lineage>
</organism>
<dbReference type="Gene3D" id="3.40.50.10190">
    <property type="entry name" value="BRCT domain"/>
    <property type="match status" value="1"/>
</dbReference>
<dbReference type="SMART" id="SM00382">
    <property type="entry name" value="AAA"/>
    <property type="match status" value="1"/>
</dbReference>
<dbReference type="GO" id="GO:0003677">
    <property type="term" value="F:DNA binding"/>
    <property type="evidence" value="ECO:0007669"/>
    <property type="project" value="UniProtKB-KW"/>
</dbReference>
<feature type="region of interest" description="Disordered" evidence="11">
    <location>
        <begin position="109"/>
        <end position="129"/>
    </location>
</feature>
<keyword evidence="14" id="KW-1185">Reference proteome</keyword>
<dbReference type="PIRSF" id="PIRSF036578">
    <property type="entry name" value="RFC1"/>
    <property type="match status" value="1"/>
</dbReference>
<keyword evidence="4" id="KW-0597">Phosphoprotein</keyword>
<evidence type="ECO:0000256" key="2">
    <source>
        <dbReference type="ARBA" id="ARBA00006116"/>
    </source>
</evidence>
<dbReference type="PANTHER" id="PTHR23389:SF6">
    <property type="entry name" value="REPLICATION FACTOR C SUBUNIT 1"/>
    <property type="match status" value="1"/>
</dbReference>
<dbReference type="Pfam" id="PF00533">
    <property type="entry name" value="BRCT"/>
    <property type="match status" value="1"/>
</dbReference>
<dbReference type="GO" id="GO:0005663">
    <property type="term" value="C:DNA replication factor C complex"/>
    <property type="evidence" value="ECO:0007669"/>
    <property type="project" value="EnsemblFungi"/>
</dbReference>
<dbReference type="GO" id="GO:0070914">
    <property type="term" value="P:UV-damage excision repair"/>
    <property type="evidence" value="ECO:0007669"/>
    <property type="project" value="EnsemblFungi"/>
</dbReference>
<dbReference type="AlphaFoldDB" id="A0A1D2V9R6"/>
<dbReference type="GeneID" id="30968416"/>
<protein>
    <recommendedName>
        <fullName evidence="3 10">Replication factor C subunit 1</fullName>
    </recommendedName>
</protein>
<proteinExistence type="inferred from homology"/>
<keyword evidence="8" id="KW-0238">DNA-binding</keyword>
<dbReference type="SUPFAM" id="SSF52540">
    <property type="entry name" value="P-loop containing nucleoside triphosphate hydrolases"/>
    <property type="match status" value="1"/>
</dbReference>
<dbReference type="PROSITE" id="PS50172">
    <property type="entry name" value="BRCT"/>
    <property type="match status" value="1"/>
</dbReference>
<dbReference type="InterPro" id="IPR013725">
    <property type="entry name" value="DNA_replication_fac_RFC1_C"/>
</dbReference>
<dbReference type="Pfam" id="PF00004">
    <property type="entry name" value="AAA"/>
    <property type="match status" value="1"/>
</dbReference>
<feature type="compositionally biased region" description="Low complexity" evidence="11">
    <location>
        <begin position="383"/>
        <end position="399"/>
    </location>
</feature>
<feature type="compositionally biased region" description="Acidic residues" evidence="11">
    <location>
        <begin position="912"/>
        <end position="930"/>
    </location>
</feature>
<dbReference type="InterPro" id="IPR003959">
    <property type="entry name" value="ATPase_AAA_core"/>
</dbReference>
<dbReference type="GO" id="GO:0003689">
    <property type="term" value="F:DNA clamp loader activity"/>
    <property type="evidence" value="ECO:0007669"/>
    <property type="project" value="UniProtKB-UniRule"/>
</dbReference>
<dbReference type="PANTHER" id="PTHR23389">
    <property type="entry name" value="CHROMOSOME TRANSMISSION FIDELITY FACTOR 18"/>
    <property type="match status" value="1"/>
</dbReference>
<dbReference type="SUPFAM" id="SSF48019">
    <property type="entry name" value="post-AAA+ oligomerization domain-like"/>
    <property type="match status" value="1"/>
</dbReference>
<dbReference type="InterPro" id="IPR047854">
    <property type="entry name" value="RFC_lid"/>
</dbReference>
<dbReference type="InterPro" id="IPR001357">
    <property type="entry name" value="BRCT_dom"/>
</dbReference>
<dbReference type="Gene3D" id="3.40.50.300">
    <property type="entry name" value="P-loop containing nucleotide triphosphate hydrolases"/>
    <property type="match status" value="1"/>
</dbReference>
<evidence type="ECO:0000256" key="8">
    <source>
        <dbReference type="ARBA" id="ARBA00023125"/>
    </source>
</evidence>
<evidence type="ECO:0000256" key="6">
    <source>
        <dbReference type="ARBA" id="ARBA00022741"/>
    </source>
</evidence>
<dbReference type="EMBL" id="KV454492">
    <property type="protein sequence ID" value="ODV58402.1"/>
    <property type="molecule type" value="Genomic_DNA"/>
</dbReference>
<dbReference type="GO" id="GO:0005524">
    <property type="term" value="F:ATP binding"/>
    <property type="evidence" value="ECO:0007669"/>
    <property type="project" value="UniProtKB-UniRule"/>
</dbReference>
<feature type="region of interest" description="Disordered" evidence="11">
    <location>
        <begin position="382"/>
        <end position="402"/>
    </location>
</feature>
<dbReference type="InterPro" id="IPR027417">
    <property type="entry name" value="P-loop_NTPase"/>
</dbReference>
<dbReference type="Pfam" id="PF25361">
    <property type="entry name" value="AAA_lid_RFC1"/>
    <property type="match status" value="1"/>
</dbReference>
<dbReference type="CDD" id="cd18140">
    <property type="entry name" value="HLD_clamp_RFC"/>
    <property type="match status" value="1"/>
</dbReference>
<feature type="compositionally biased region" description="Basic and acidic residues" evidence="11">
    <location>
        <begin position="931"/>
        <end position="944"/>
    </location>
</feature>
<dbReference type="GO" id="GO:0006272">
    <property type="term" value="P:leading strand elongation"/>
    <property type="evidence" value="ECO:0007669"/>
    <property type="project" value="EnsemblFungi"/>
</dbReference>
<name>A0A1D2V9R6_9ASCO</name>
<dbReference type="Pfam" id="PF08519">
    <property type="entry name" value="RFC1"/>
    <property type="match status" value="1"/>
</dbReference>
<feature type="compositionally biased region" description="Polar residues" evidence="11">
    <location>
        <begin position="1"/>
        <end position="22"/>
    </location>
</feature>
<dbReference type="RefSeq" id="XP_020044709.1">
    <property type="nucleotide sequence ID" value="XM_020194780.1"/>
</dbReference>
<feature type="compositionally biased region" description="Low complexity" evidence="11">
    <location>
        <begin position="954"/>
        <end position="974"/>
    </location>
</feature>
<feature type="domain" description="BRCT" evidence="12">
    <location>
        <begin position="252"/>
        <end position="323"/>
    </location>
</feature>
<dbReference type="InterPro" id="IPR036420">
    <property type="entry name" value="BRCT_dom_sf"/>
</dbReference>
<evidence type="ECO:0000256" key="3">
    <source>
        <dbReference type="ARBA" id="ARBA00020401"/>
    </source>
</evidence>
<evidence type="ECO:0000256" key="5">
    <source>
        <dbReference type="ARBA" id="ARBA00022705"/>
    </source>
</evidence>
<accession>A0A1D2V9R6</accession>
<dbReference type="GO" id="GO:1902983">
    <property type="term" value="P:DNA strand elongation involved in mitotic DNA replication"/>
    <property type="evidence" value="ECO:0007669"/>
    <property type="project" value="EnsemblFungi"/>
</dbReference>
<dbReference type="CDD" id="cd00009">
    <property type="entry name" value="AAA"/>
    <property type="match status" value="1"/>
</dbReference>
<evidence type="ECO:0000256" key="9">
    <source>
        <dbReference type="ARBA" id="ARBA00023242"/>
    </source>
</evidence>
<evidence type="ECO:0000256" key="10">
    <source>
        <dbReference type="PIRNR" id="PIRNR036578"/>
    </source>
</evidence>
<dbReference type="FunCoup" id="A0A1D2V9R6">
    <property type="interactions" value="1034"/>
</dbReference>
<comment type="similarity">
    <text evidence="2 10">Belongs to the activator 1 large subunit family.</text>
</comment>
<dbReference type="InterPro" id="IPR003593">
    <property type="entry name" value="AAA+_ATPase"/>
</dbReference>
<dbReference type="FunFam" id="1.10.8.60:FF:000021">
    <property type="entry name" value="Replication factor C subunit 1"/>
    <property type="match status" value="1"/>
</dbReference>
<dbReference type="Proteomes" id="UP000095038">
    <property type="component" value="Unassembled WGS sequence"/>
</dbReference>
<keyword evidence="6 10" id="KW-0547">Nucleotide-binding</keyword>
<dbReference type="InterPro" id="IPR008921">
    <property type="entry name" value="DNA_pol3_clamp-load_cplx_C"/>
</dbReference>
<evidence type="ECO:0000256" key="4">
    <source>
        <dbReference type="ARBA" id="ARBA00022553"/>
    </source>
</evidence>
<evidence type="ECO:0000256" key="7">
    <source>
        <dbReference type="ARBA" id="ARBA00022840"/>
    </source>
</evidence>
<keyword evidence="9 10" id="KW-0539">Nucleus</keyword>
<evidence type="ECO:0000313" key="13">
    <source>
        <dbReference type="EMBL" id="ODV58402.1"/>
    </source>
</evidence>
<evidence type="ECO:0000259" key="12">
    <source>
        <dbReference type="PROSITE" id="PS50172"/>
    </source>
</evidence>
<feature type="compositionally biased region" description="Acidic residues" evidence="11">
    <location>
        <begin position="39"/>
        <end position="53"/>
    </location>
</feature>
<evidence type="ECO:0000256" key="1">
    <source>
        <dbReference type="ARBA" id="ARBA00004123"/>
    </source>
</evidence>
<evidence type="ECO:0000313" key="14">
    <source>
        <dbReference type="Proteomes" id="UP000095038"/>
    </source>
</evidence>
<evidence type="ECO:0000256" key="11">
    <source>
        <dbReference type="SAM" id="MobiDB-lite"/>
    </source>
</evidence>
<comment type="subcellular location">
    <subcellularLocation>
        <location evidence="1 10">Nucleus</location>
    </subcellularLocation>
</comment>
<sequence>MVDITSFFSPSGTRSSRSNASKAISAKKPSRRRARVINIDEDEDEDEKNENEAAEVVQPPKKRVKRNVSETKEKLTPIESLDYFKINSTRLRTRAQPKLKKKVIDTISDDDFDDFDDFDDNEDDFNNDDEDFVQVTSRTRKPAQRKTESKKESLKAELAELNYLKPISKPIAETKPRSSSKKASTTSQAKSKKTVKKDEQSLTNSVLNLLKKIPDAELPDVSDYDPKTFNFFAANAGKQNQESDLSFEPPIGKPDCLAGLTIVFTGVFPHLNRSDAENLAKRYGAKVTKSISKKTSLVVLGSDAGPSKVKKIMDLNIKTTTEDGFCQLVNGLPEAGGSDNELAKKAIEKRKLEEEKIIEAAKKEEEEAIQREKELKKKRAKINAENNTNNNTNNQINDNYVKPSMKPDDEKLWTDKYAPTNLQQICGNKGGVNKLNQWLQNWDQNKRKGFKFYGDLFPAVLISGPPGIGKTTAAHLVAKTLNYDILERNASDVRSKKLLNDGIKNILNNNSLMGYFDLRGNRVSEMEKKKFCLIMDEVDGMSSGDRGGVGALSSFCRKTSIPIILICNDKSSPKMRPFDKVCLDIPFRRPSAIEMKSRLMTIAYREKLKLDPNSIEQLVECTRNDIRQIINLLSTISRTEKTIDNSNRAKISDAWKKNVALKSFDIVGKYLSGSIWSPNSDVDLNKKIEYYFDDHDFTPLMVQENYLNTRPQNTQLSHLELVSKAADSMSEADIIDSKIHSSEQLWSLMPLHGIMSSIRPSSIINGQIAGRIKFTSWLGNNSKTNKYLRLLQEINYHCKLRTLTKKFDLRLDYFQLMSGKMCKPLLEDGSGGIEEVIELLDNYYLSKEDWENILEFSMGNNPYKAETVAKQLPTQVKSGFTRKYNLAKHPVAINRPGLTTAGKGDISSVQPDLEDVVEDDTVEDKADDDDDNKKDEDITKDKLIKAKKPKAVKTKASAAKPRATKTTKGSSTTRRAPRKKK</sequence>
<dbReference type="InterPro" id="IPR012178">
    <property type="entry name" value="RFC1"/>
</dbReference>
<dbReference type="OrthoDB" id="446168at2759"/>
<dbReference type="STRING" id="1344418.A0A1D2V9R6"/>
<dbReference type="GO" id="GO:0006298">
    <property type="term" value="P:mismatch repair"/>
    <property type="evidence" value="ECO:0007669"/>
    <property type="project" value="EnsemblFungi"/>
</dbReference>
<feature type="region of interest" description="Disordered" evidence="11">
    <location>
        <begin position="169"/>
        <end position="198"/>
    </location>
</feature>
<gene>
    <name evidence="13" type="ORF">ASCRUDRAFT_82784</name>
</gene>
<feature type="region of interest" description="Disordered" evidence="11">
    <location>
        <begin position="895"/>
        <end position="981"/>
    </location>
</feature>
<dbReference type="GO" id="GO:0005634">
    <property type="term" value="C:nucleus"/>
    <property type="evidence" value="ECO:0007669"/>
    <property type="project" value="UniProtKB-SubCell"/>
</dbReference>
<dbReference type="Gene3D" id="1.20.272.10">
    <property type="match status" value="1"/>
</dbReference>
<dbReference type="GO" id="GO:0003682">
    <property type="term" value="F:chromatin binding"/>
    <property type="evidence" value="ECO:0007669"/>
    <property type="project" value="EnsemblFungi"/>
</dbReference>
<dbReference type="SMART" id="SM00292">
    <property type="entry name" value="BRCT"/>
    <property type="match status" value="1"/>
</dbReference>
<dbReference type="FunFam" id="1.20.272.10:FF:000005">
    <property type="entry name" value="Replication factor C subunit 1"/>
    <property type="match status" value="1"/>
</dbReference>
<reference evidence="14" key="1">
    <citation type="submission" date="2016-05" db="EMBL/GenBank/DDBJ databases">
        <title>Comparative genomics of biotechnologically important yeasts.</title>
        <authorList>
            <consortium name="DOE Joint Genome Institute"/>
            <person name="Riley R."/>
            <person name="Haridas S."/>
            <person name="Wolfe K.H."/>
            <person name="Lopes M.R."/>
            <person name="Hittinger C.T."/>
            <person name="Goker M."/>
            <person name="Salamov A."/>
            <person name="Wisecaver J."/>
            <person name="Long T.M."/>
            <person name="Aerts A.L."/>
            <person name="Barry K."/>
            <person name="Choi C."/>
            <person name="Clum A."/>
            <person name="Coughlan A.Y."/>
            <person name="Deshpande S."/>
            <person name="Douglass A.P."/>
            <person name="Hanson S.J."/>
            <person name="Klenk H.-P."/>
            <person name="Labutti K."/>
            <person name="Lapidus A."/>
            <person name="Lindquist E."/>
            <person name="Lipzen A."/>
            <person name="Meier-Kolthoff J.P."/>
            <person name="Ohm R.A."/>
            <person name="Otillar R.P."/>
            <person name="Pangilinan J."/>
            <person name="Peng Y."/>
            <person name="Rokas A."/>
            <person name="Rosa C.A."/>
            <person name="Scheuner C."/>
            <person name="Sibirny A.A."/>
            <person name="Slot J.C."/>
            <person name="Stielow J.B."/>
            <person name="Sun H."/>
            <person name="Kurtzman C.P."/>
            <person name="Blackwell M."/>
            <person name="Grigoriev I.V."/>
            <person name="Jeffries T.W."/>
        </authorList>
    </citation>
    <scope>NUCLEOTIDE SEQUENCE [LARGE SCALE GENOMIC DNA]</scope>
    <source>
        <strain evidence="14">DSM 1968</strain>
    </source>
</reference>
<dbReference type="InParanoid" id="A0A1D2V9R6"/>
<keyword evidence="5 10" id="KW-0235">DNA replication</keyword>
<dbReference type="FunFam" id="3.40.50.10190:FF:000001">
    <property type="entry name" value="Replication factor C subunit 1"/>
    <property type="match status" value="1"/>
</dbReference>
<keyword evidence="7 10" id="KW-0067">ATP-binding</keyword>